<feature type="compositionally biased region" description="Polar residues" evidence="8">
    <location>
        <begin position="617"/>
        <end position="636"/>
    </location>
</feature>
<dbReference type="FunFam" id="1.10.10.790:FF:000002">
    <property type="entry name" value="Splicing factor 3A subunit 1"/>
    <property type="match status" value="1"/>
</dbReference>
<organism evidence="11 12">
    <name type="scientific">Tremella mesenterica</name>
    <name type="common">Jelly fungus</name>
    <dbReference type="NCBI Taxonomy" id="5217"/>
    <lineage>
        <taxon>Eukaryota</taxon>
        <taxon>Fungi</taxon>
        <taxon>Dikarya</taxon>
        <taxon>Basidiomycota</taxon>
        <taxon>Agaricomycotina</taxon>
        <taxon>Tremellomycetes</taxon>
        <taxon>Tremellales</taxon>
        <taxon>Tremellaceae</taxon>
        <taxon>Tremella</taxon>
    </lineage>
</organism>
<dbReference type="GO" id="GO:0071004">
    <property type="term" value="C:U2-type prespliceosome"/>
    <property type="evidence" value="ECO:0007669"/>
    <property type="project" value="TreeGrafter"/>
</dbReference>
<keyword evidence="4" id="KW-0677">Repeat</keyword>
<dbReference type="InterPro" id="IPR035563">
    <property type="entry name" value="SF3As1_ubi"/>
</dbReference>
<feature type="region of interest" description="Disordered" evidence="8">
    <location>
        <begin position="615"/>
        <end position="674"/>
    </location>
</feature>
<dbReference type="OrthoDB" id="447637at2759"/>
<dbReference type="GO" id="GO:0045292">
    <property type="term" value="P:mRNA cis splicing, via spliceosome"/>
    <property type="evidence" value="ECO:0007669"/>
    <property type="project" value="InterPro"/>
</dbReference>
<dbReference type="PANTHER" id="PTHR15316:SF1">
    <property type="entry name" value="SPLICING FACTOR 3A SUBUNIT 1"/>
    <property type="match status" value="1"/>
</dbReference>
<dbReference type="CDD" id="cd01800">
    <property type="entry name" value="Ubl_SF3a120"/>
    <property type="match status" value="1"/>
</dbReference>
<comment type="subcellular location">
    <subcellularLocation>
        <location evidence="1">Nucleus</location>
    </subcellularLocation>
</comment>
<evidence type="ECO:0000256" key="1">
    <source>
        <dbReference type="ARBA" id="ARBA00004123"/>
    </source>
</evidence>
<protein>
    <submittedName>
        <fullName evidence="11">Splicing factor 3A subunit 1</fullName>
    </submittedName>
</protein>
<dbReference type="EMBL" id="SDIL01000039">
    <property type="protein sequence ID" value="RXK38919.1"/>
    <property type="molecule type" value="Genomic_DNA"/>
</dbReference>
<keyword evidence="2" id="KW-0507">mRNA processing</keyword>
<dbReference type="SMART" id="SM00648">
    <property type="entry name" value="SWAP"/>
    <property type="match status" value="2"/>
</dbReference>
<evidence type="ECO:0000256" key="7">
    <source>
        <dbReference type="SAM" id="Coils"/>
    </source>
</evidence>
<accession>A0A4Q1BM77</accession>
<dbReference type="InParanoid" id="A0A4Q1BM77"/>
<name>A0A4Q1BM77_TREME</name>
<feature type="domain" description="SURP motif" evidence="10">
    <location>
        <begin position="72"/>
        <end position="116"/>
    </location>
</feature>
<keyword evidence="5" id="KW-0508">mRNA splicing</keyword>
<comment type="caution">
    <text evidence="11">The sequence shown here is derived from an EMBL/GenBank/DDBJ whole genome shotgun (WGS) entry which is preliminary data.</text>
</comment>
<dbReference type="SUPFAM" id="SSF54236">
    <property type="entry name" value="Ubiquitin-like"/>
    <property type="match status" value="1"/>
</dbReference>
<dbReference type="InterPro" id="IPR045146">
    <property type="entry name" value="SF3A1"/>
</dbReference>
<evidence type="ECO:0000256" key="3">
    <source>
        <dbReference type="ARBA" id="ARBA00022728"/>
    </source>
</evidence>
<dbReference type="InterPro" id="IPR022030">
    <property type="entry name" value="SF3A1_dom"/>
</dbReference>
<dbReference type="Gene3D" id="3.10.20.90">
    <property type="entry name" value="Phosphatidylinositol 3-kinase Catalytic Subunit, Chain A, domain 1"/>
    <property type="match status" value="1"/>
</dbReference>
<dbReference type="InterPro" id="IPR029071">
    <property type="entry name" value="Ubiquitin-like_domsf"/>
</dbReference>
<dbReference type="Proteomes" id="UP000289152">
    <property type="component" value="Unassembled WGS sequence"/>
</dbReference>
<dbReference type="Pfam" id="PF12230">
    <property type="entry name" value="PRP21_like_P"/>
    <property type="match status" value="1"/>
</dbReference>
<dbReference type="GO" id="GO:0071013">
    <property type="term" value="C:catalytic step 2 spliceosome"/>
    <property type="evidence" value="ECO:0007669"/>
    <property type="project" value="TreeGrafter"/>
</dbReference>
<dbReference type="Gene3D" id="1.10.10.790">
    <property type="entry name" value="Surp module"/>
    <property type="match status" value="2"/>
</dbReference>
<dbReference type="FunCoup" id="A0A4Q1BM77">
    <property type="interactions" value="715"/>
</dbReference>
<keyword evidence="6" id="KW-0539">Nucleus</keyword>
<gene>
    <name evidence="11" type="ORF">M231_03764</name>
</gene>
<feature type="compositionally biased region" description="Basic and acidic residues" evidence="8">
    <location>
        <begin position="483"/>
        <end position="500"/>
    </location>
</feature>
<evidence type="ECO:0000256" key="4">
    <source>
        <dbReference type="ARBA" id="ARBA00022737"/>
    </source>
</evidence>
<sequence>MATLNLPKPVKTYAEEDILRPKVNGTSSNGNGGGKGHDGEDGQDQEMEFRPPRPSDNLKAGIIYPPKEIRAIVDKTAAAVNKSPTPSQLEQKIRDLQKTDPKFSFLNTDDPYHQYYRFMREKLLEDAEDQARGIQVATPVTGKKEEKKEESAYEPRAWEFKVDLPGVTAMDLDILRLTALFHARRGRSFLSSLSMREGRNYQFDFLRPTHSLYGYYNRMVESYQKIMQPPPGLIERLVKESVDSEIKWKTLDEALNRAEWERSRRKRQDEETAKREEEVKAFAAIDWQDFVVVETIEFTQNDMSLELPPPTSVDKLRSMSMAEKRMASMVMEETGAGPTGPTGLIPPAQQALEIQMAEEEAEEVRLQRLKAEQEQARAREVQRAAMQQKGVKIKTDYVPKGIQRQTEVLMSKCPNCGQLIPENELTEHIRIELLDPKWKEQKRVLDMRKAQSQQMQQGTDVSASLRNLAQARTDLFGDEIDEAERRRREEEEKQKRREREKIIWDGHTNSAQKTESTFQDKFTLDEQIKQMHTRIGVVERTDNGPGPQIGPGVLSLPVKEVEKQQADLPIIPNRTNLPPALAASLPKIGGGTAYEGSTISAEPTGPTTKEYYEPIIPSNSPLAPTSSTTINPTSGPSIHPSRLAAMSTTSTQPHGQIRQREEDVSQQQQQFKRPRIEKLPMGQYYSEIDWMSLHPEPISLSIQLPNMPEKPEWKLNGSIITISDLSVSTLVSTLRERIKRTVDAELPISRLKLDYGGKTLNNASTLASFNLDEGDLVVMSVRKK</sequence>
<dbReference type="FunFam" id="1.10.10.790:FF:000001">
    <property type="entry name" value="Splicing factor 3a, subunit 1"/>
    <property type="match status" value="1"/>
</dbReference>
<dbReference type="GO" id="GO:0005686">
    <property type="term" value="C:U2 snRNP"/>
    <property type="evidence" value="ECO:0007669"/>
    <property type="project" value="TreeGrafter"/>
</dbReference>
<feature type="domain" description="SURP motif" evidence="10">
    <location>
        <begin position="174"/>
        <end position="216"/>
    </location>
</feature>
<dbReference type="InterPro" id="IPR035967">
    <property type="entry name" value="SWAP/Surp_sf"/>
</dbReference>
<evidence type="ECO:0000259" key="10">
    <source>
        <dbReference type="PROSITE" id="PS50128"/>
    </source>
</evidence>
<dbReference type="STRING" id="5217.A0A4Q1BM77"/>
<feature type="region of interest" description="Disordered" evidence="8">
    <location>
        <begin position="1"/>
        <end position="62"/>
    </location>
</feature>
<evidence type="ECO:0000313" key="11">
    <source>
        <dbReference type="EMBL" id="RXK38919.1"/>
    </source>
</evidence>
<dbReference type="PANTHER" id="PTHR15316">
    <property type="entry name" value="SPLICEOSOME ASSOCIATED PROTEIN 114/SWAP SPLICING FACTOR-RELATED"/>
    <property type="match status" value="1"/>
</dbReference>
<feature type="region of interest" description="Disordered" evidence="8">
    <location>
        <begin position="479"/>
        <end position="500"/>
    </location>
</feature>
<feature type="coiled-coil region" evidence="7">
    <location>
        <begin position="349"/>
        <end position="381"/>
    </location>
</feature>
<proteinExistence type="predicted"/>
<dbReference type="InterPro" id="IPR000061">
    <property type="entry name" value="Surp"/>
</dbReference>
<dbReference type="Pfam" id="PF00240">
    <property type="entry name" value="ubiquitin"/>
    <property type="match status" value="1"/>
</dbReference>
<dbReference type="Pfam" id="PF01805">
    <property type="entry name" value="Surp"/>
    <property type="match status" value="2"/>
</dbReference>
<dbReference type="SUPFAM" id="SSF109905">
    <property type="entry name" value="Surp module (SWAP domain)"/>
    <property type="match status" value="2"/>
</dbReference>
<evidence type="ECO:0000256" key="2">
    <source>
        <dbReference type="ARBA" id="ARBA00022664"/>
    </source>
</evidence>
<dbReference type="PROSITE" id="PS50128">
    <property type="entry name" value="SURP"/>
    <property type="match status" value="2"/>
</dbReference>
<evidence type="ECO:0000256" key="6">
    <source>
        <dbReference type="ARBA" id="ARBA00023242"/>
    </source>
</evidence>
<dbReference type="InterPro" id="IPR000626">
    <property type="entry name" value="Ubiquitin-like_dom"/>
</dbReference>
<reference evidence="11 12" key="1">
    <citation type="submission" date="2016-06" db="EMBL/GenBank/DDBJ databases">
        <title>Evolution of pathogenesis and genome organization in the Tremellales.</title>
        <authorList>
            <person name="Cuomo C."/>
            <person name="Litvintseva A."/>
            <person name="Heitman J."/>
            <person name="Chen Y."/>
            <person name="Sun S."/>
            <person name="Springer D."/>
            <person name="Dromer F."/>
            <person name="Young S."/>
            <person name="Zeng Q."/>
            <person name="Chapman S."/>
            <person name="Gujja S."/>
            <person name="Saif S."/>
            <person name="Birren B."/>
        </authorList>
    </citation>
    <scope>NUCLEOTIDE SEQUENCE [LARGE SCALE GENOMIC DNA]</scope>
    <source>
        <strain evidence="11 12">ATCC 28783</strain>
    </source>
</reference>
<keyword evidence="12" id="KW-1185">Reference proteome</keyword>
<keyword evidence="3" id="KW-0747">Spliceosome</keyword>
<dbReference type="GO" id="GO:0000381">
    <property type="term" value="P:regulation of alternative mRNA splicing, via spliceosome"/>
    <property type="evidence" value="ECO:0007669"/>
    <property type="project" value="TreeGrafter"/>
</dbReference>
<feature type="domain" description="Ubiquitin-like" evidence="9">
    <location>
        <begin position="724"/>
        <end position="784"/>
    </location>
</feature>
<evidence type="ECO:0000259" key="9">
    <source>
        <dbReference type="PROSITE" id="PS50053"/>
    </source>
</evidence>
<dbReference type="PROSITE" id="PS50053">
    <property type="entry name" value="UBIQUITIN_2"/>
    <property type="match status" value="1"/>
</dbReference>
<dbReference type="VEuPathDB" id="FungiDB:TREMEDRAFT_73600"/>
<keyword evidence="7" id="KW-0175">Coiled coil</keyword>
<evidence type="ECO:0000313" key="12">
    <source>
        <dbReference type="Proteomes" id="UP000289152"/>
    </source>
</evidence>
<dbReference type="GO" id="GO:0003723">
    <property type="term" value="F:RNA binding"/>
    <property type="evidence" value="ECO:0007669"/>
    <property type="project" value="InterPro"/>
</dbReference>
<dbReference type="AlphaFoldDB" id="A0A4Q1BM77"/>
<evidence type="ECO:0000256" key="8">
    <source>
        <dbReference type="SAM" id="MobiDB-lite"/>
    </source>
</evidence>
<evidence type="ECO:0000256" key="5">
    <source>
        <dbReference type="ARBA" id="ARBA00023187"/>
    </source>
</evidence>